<gene>
    <name evidence="1" type="ORF">SCLCIDRAFT_22310</name>
</gene>
<reference evidence="2" key="2">
    <citation type="submission" date="2015-01" db="EMBL/GenBank/DDBJ databases">
        <title>Evolutionary Origins and Diversification of the Mycorrhizal Mutualists.</title>
        <authorList>
            <consortium name="DOE Joint Genome Institute"/>
            <consortium name="Mycorrhizal Genomics Consortium"/>
            <person name="Kohler A."/>
            <person name="Kuo A."/>
            <person name="Nagy L.G."/>
            <person name="Floudas D."/>
            <person name="Copeland A."/>
            <person name="Barry K.W."/>
            <person name="Cichocki N."/>
            <person name="Veneault-Fourrey C."/>
            <person name="LaButti K."/>
            <person name="Lindquist E.A."/>
            <person name="Lipzen A."/>
            <person name="Lundell T."/>
            <person name="Morin E."/>
            <person name="Murat C."/>
            <person name="Riley R."/>
            <person name="Ohm R."/>
            <person name="Sun H."/>
            <person name="Tunlid A."/>
            <person name="Henrissat B."/>
            <person name="Grigoriev I.V."/>
            <person name="Hibbett D.S."/>
            <person name="Martin F."/>
        </authorList>
    </citation>
    <scope>NUCLEOTIDE SEQUENCE [LARGE SCALE GENOMIC DNA]</scope>
    <source>
        <strain evidence="2">Foug A</strain>
    </source>
</reference>
<keyword evidence="2" id="KW-1185">Reference proteome</keyword>
<evidence type="ECO:0000313" key="1">
    <source>
        <dbReference type="EMBL" id="KIM66095.1"/>
    </source>
</evidence>
<dbReference type="InterPro" id="IPR046521">
    <property type="entry name" value="DUF6698"/>
</dbReference>
<dbReference type="AlphaFoldDB" id="A0A0C3E009"/>
<dbReference type="EMBL" id="KN822019">
    <property type="protein sequence ID" value="KIM66095.1"/>
    <property type="molecule type" value="Genomic_DNA"/>
</dbReference>
<dbReference type="HOGENOM" id="CLU_035918_5_0_1"/>
<dbReference type="InParanoid" id="A0A0C3E009"/>
<dbReference type="STRING" id="1036808.A0A0C3E009"/>
<organism evidence="1 2">
    <name type="scientific">Scleroderma citrinum Foug A</name>
    <dbReference type="NCBI Taxonomy" id="1036808"/>
    <lineage>
        <taxon>Eukaryota</taxon>
        <taxon>Fungi</taxon>
        <taxon>Dikarya</taxon>
        <taxon>Basidiomycota</taxon>
        <taxon>Agaricomycotina</taxon>
        <taxon>Agaricomycetes</taxon>
        <taxon>Agaricomycetidae</taxon>
        <taxon>Boletales</taxon>
        <taxon>Sclerodermatineae</taxon>
        <taxon>Sclerodermataceae</taxon>
        <taxon>Scleroderma</taxon>
    </lineage>
</organism>
<sequence>MATLPVYFMNRQNWLYKCYQELLRWIPQLHLVFAQNSGVHFNKILKALLAGADSACGNDASRLKTAVVSWLMSMTPPPQPALLPYDKTGRGFYNDATARLLCPVDYDWDNPQHRQNIWDYHPDFLITANLWPLFLYANGKYNPNFPNHSLFKGELLVKVFRYIFTSLLSAEFTSDDLDSEFLLAQPKRHRRSPCAIAYIAVQLHFALASCGSWCIIDVFLDYHQFYKNIVTFFEDVADTEAEEFIKELVLWWNRQVFGPVSMINYIPQATDNMSVAASFKKHRTANISNSGST</sequence>
<protein>
    <submittedName>
        <fullName evidence="1">Uncharacterized protein</fullName>
    </submittedName>
</protein>
<name>A0A0C3E009_9AGAM</name>
<dbReference type="Pfam" id="PF20414">
    <property type="entry name" value="DUF6698"/>
    <property type="match status" value="1"/>
</dbReference>
<evidence type="ECO:0000313" key="2">
    <source>
        <dbReference type="Proteomes" id="UP000053989"/>
    </source>
</evidence>
<reference evidence="1 2" key="1">
    <citation type="submission" date="2014-04" db="EMBL/GenBank/DDBJ databases">
        <authorList>
            <consortium name="DOE Joint Genome Institute"/>
            <person name="Kuo A."/>
            <person name="Kohler A."/>
            <person name="Nagy L.G."/>
            <person name="Floudas D."/>
            <person name="Copeland A."/>
            <person name="Barry K.W."/>
            <person name="Cichocki N."/>
            <person name="Veneault-Fourrey C."/>
            <person name="LaButti K."/>
            <person name="Lindquist E.A."/>
            <person name="Lipzen A."/>
            <person name="Lundell T."/>
            <person name="Morin E."/>
            <person name="Murat C."/>
            <person name="Sun H."/>
            <person name="Tunlid A."/>
            <person name="Henrissat B."/>
            <person name="Grigoriev I.V."/>
            <person name="Hibbett D.S."/>
            <person name="Martin F."/>
            <person name="Nordberg H.P."/>
            <person name="Cantor M.N."/>
            <person name="Hua S.X."/>
        </authorList>
    </citation>
    <scope>NUCLEOTIDE SEQUENCE [LARGE SCALE GENOMIC DNA]</scope>
    <source>
        <strain evidence="1 2">Foug A</strain>
    </source>
</reference>
<proteinExistence type="predicted"/>
<accession>A0A0C3E009</accession>
<dbReference type="Proteomes" id="UP000053989">
    <property type="component" value="Unassembled WGS sequence"/>
</dbReference>
<dbReference type="OrthoDB" id="2680265at2759"/>